<dbReference type="InterPro" id="IPR027417">
    <property type="entry name" value="P-loop_NTPase"/>
</dbReference>
<reference evidence="4" key="2">
    <citation type="submission" date="2015-01" db="EMBL/GenBank/DDBJ databases">
        <title>Evolutionary Origins and Diversification of the Mycorrhizal Mutualists.</title>
        <authorList>
            <consortium name="DOE Joint Genome Institute"/>
            <consortium name="Mycorrhizal Genomics Consortium"/>
            <person name="Kohler A."/>
            <person name="Kuo A."/>
            <person name="Nagy L.G."/>
            <person name="Floudas D."/>
            <person name="Copeland A."/>
            <person name="Barry K.W."/>
            <person name="Cichocki N."/>
            <person name="Veneault-Fourrey C."/>
            <person name="LaButti K."/>
            <person name="Lindquist E.A."/>
            <person name="Lipzen A."/>
            <person name="Lundell T."/>
            <person name="Morin E."/>
            <person name="Murat C."/>
            <person name="Riley R."/>
            <person name="Ohm R."/>
            <person name="Sun H."/>
            <person name="Tunlid A."/>
            <person name="Henrissat B."/>
            <person name="Grigoriev I.V."/>
            <person name="Hibbett D.S."/>
            <person name="Martin F."/>
        </authorList>
    </citation>
    <scope>NUCLEOTIDE SEQUENCE [LARGE SCALE GENOMIC DNA]</scope>
    <source>
        <strain evidence="4">Ve08.2h10</strain>
    </source>
</reference>
<keyword evidence="2" id="KW-0067">ATP-binding</keyword>
<dbReference type="InterPro" id="IPR050173">
    <property type="entry name" value="ABC_transporter_C-like"/>
</dbReference>
<evidence type="ECO:0008006" key="5">
    <source>
        <dbReference type="Google" id="ProtNLM"/>
    </source>
</evidence>
<sequence length="133" mass="14664">TTISLDTQVSVGGTNLLQGQHQLIMMAQALLRKSSIIVLNKATSSINFNTDAKIQATIQEEFNGLLLLTFSHRLKTVTDYDHLIVPNKGKVSIDFDTLLNLIQKEDSIFKNICLKSGTFTELEAAARAKADKD</sequence>
<proteinExistence type="predicted"/>
<feature type="non-terminal residue" evidence="3">
    <location>
        <position position="133"/>
    </location>
</feature>
<dbReference type="OrthoDB" id="2657627at2759"/>
<dbReference type="PANTHER" id="PTHR24223">
    <property type="entry name" value="ATP-BINDING CASSETTE SUB-FAMILY C"/>
    <property type="match status" value="1"/>
</dbReference>
<evidence type="ECO:0000256" key="2">
    <source>
        <dbReference type="ARBA" id="ARBA00022840"/>
    </source>
</evidence>
<evidence type="ECO:0000313" key="3">
    <source>
        <dbReference type="EMBL" id="KIK76691.1"/>
    </source>
</evidence>
<organism evidence="3 4">
    <name type="scientific">Paxillus rubicundulus Ve08.2h10</name>
    <dbReference type="NCBI Taxonomy" id="930991"/>
    <lineage>
        <taxon>Eukaryota</taxon>
        <taxon>Fungi</taxon>
        <taxon>Dikarya</taxon>
        <taxon>Basidiomycota</taxon>
        <taxon>Agaricomycotina</taxon>
        <taxon>Agaricomycetes</taxon>
        <taxon>Agaricomycetidae</taxon>
        <taxon>Boletales</taxon>
        <taxon>Paxilineae</taxon>
        <taxon>Paxillaceae</taxon>
        <taxon>Paxillus</taxon>
    </lineage>
</organism>
<dbReference type="Gene3D" id="3.40.50.300">
    <property type="entry name" value="P-loop containing nucleotide triphosphate hydrolases"/>
    <property type="match status" value="1"/>
</dbReference>
<dbReference type="GO" id="GO:0005524">
    <property type="term" value="F:ATP binding"/>
    <property type="evidence" value="ECO:0007669"/>
    <property type="project" value="UniProtKB-KW"/>
</dbReference>
<dbReference type="HOGENOM" id="CLU_000604_61_8_1"/>
<dbReference type="AlphaFoldDB" id="A0A0D0CZG9"/>
<dbReference type="GO" id="GO:0016020">
    <property type="term" value="C:membrane"/>
    <property type="evidence" value="ECO:0007669"/>
    <property type="project" value="TreeGrafter"/>
</dbReference>
<reference evidence="3 4" key="1">
    <citation type="submission" date="2014-04" db="EMBL/GenBank/DDBJ databases">
        <authorList>
            <consortium name="DOE Joint Genome Institute"/>
            <person name="Kuo A."/>
            <person name="Kohler A."/>
            <person name="Jargeat P."/>
            <person name="Nagy L.G."/>
            <person name="Floudas D."/>
            <person name="Copeland A."/>
            <person name="Barry K.W."/>
            <person name="Cichocki N."/>
            <person name="Veneault-Fourrey C."/>
            <person name="LaButti K."/>
            <person name="Lindquist E.A."/>
            <person name="Lipzen A."/>
            <person name="Lundell T."/>
            <person name="Morin E."/>
            <person name="Murat C."/>
            <person name="Sun H."/>
            <person name="Tunlid A."/>
            <person name="Henrissat B."/>
            <person name="Grigoriev I.V."/>
            <person name="Hibbett D.S."/>
            <person name="Martin F."/>
            <person name="Nordberg H.P."/>
            <person name="Cantor M.N."/>
            <person name="Hua S.X."/>
        </authorList>
    </citation>
    <scope>NUCLEOTIDE SEQUENCE [LARGE SCALE GENOMIC DNA]</scope>
    <source>
        <strain evidence="3 4">Ve08.2h10</strain>
    </source>
</reference>
<dbReference type="STRING" id="930991.A0A0D0CZG9"/>
<keyword evidence="1" id="KW-0547">Nucleotide-binding</keyword>
<dbReference type="InParanoid" id="A0A0D0CZG9"/>
<evidence type="ECO:0000256" key="1">
    <source>
        <dbReference type="ARBA" id="ARBA00022741"/>
    </source>
</evidence>
<keyword evidence="4" id="KW-1185">Reference proteome</keyword>
<dbReference type="GO" id="GO:0042626">
    <property type="term" value="F:ATPase-coupled transmembrane transporter activity"/>
    <property type="evidence" value="ECO:0007669"/>
    <property type="project" value="TreeGrafter"/>
</dbReference>
<dbReference type="PANTHER" id="PTHR24223:SF415">
    <property type="entry name" value="FI20190P1"/>
    <property type="match status" value="1"/>
</dbReference>
<dbReference type="Proteomes" id="UP000054538">
    <property type="component" value="Unassembled WGS sequence"/>
</dbReference>
<dbReference type="EMBL" id="KN827345">
    <property type="protein sequence ID" value="KIK76691.1"/>
    <property type="molecule type" value="Genomic_DNA"/>
</dbReference>
<accession>A0A0D0CZG9</accession>
<gene>
    <name evidence="3" type="ORF">PAXRUDRAFT_98392</name>
</gene>
<name>A0A0D0CZG9_9AGAM</name>
<dbReference type="SUPFAM" id="SSF52540">
    <property type="entry name" value="P-loop containing nucleoside triphosphate hydrolases"/>
    <property type="match status" value="1"/>
</dbReference>
<evidence type="ECO:0000313" key="4">
    <source>
        <dbReference type="Proteomes" id="UP000054538"/>
    </source>
</evidence>
<feature type="non-terminal residue" evidence="3">
    <location>
        <position position="1"/>
    </location>
</feature>
<protein>
    <recommendedName>
        <fullName evidence="5">ABC transporter domain-containing protein</fullName>
    </recommendedName>
</protein>